<dbReference type="Proteomes" id="UP001232148">
    <property type="component" value="Unassembled WGS sequence"/>
</dbReference>
<dbReference type="AlphaFoldDB" id="A0AAD9HA41"/>
<sequence length="146" mass="16686">MALDVRILFWVCLLACLRVRLVPTKKMMSTEANFNNTTGACPHPTRAGPEKVSRSGRTTIDTTPPRLGSRANGSAHDAVQHELSFFTESGWWHCLDHRPNYRDQQNTWQAWLRKVEDGVYLSTIDDMLISLIRRFREGTKSTLVNI</sequence>
<evidence type="ECO:0000256" key="1">
    <source>
        <dbReference type="SAM" id="MobiDB-lite"/>
    </source>
</evidence>
<evidence type="ECO:0000313" key="4">
    <source>
        <dbReference type="Proteomes" id="UP001232148"/>
    </source>
</evidence>
<organism evidence="3 4">
    <name type="scientific">Colletotrichum zoysiae</name>
    <dbReference type="NCBI Taxonomy" id="1216348"/>
    <lineage>
        <taxon>Eukaryota</taxon>
        <taxon>Fungi</taxon>
        <taxon>Dikarya</taxon>
        <taxon>Ascomycota</taxon>
        <taxon>Pezizomycotina</taxon>
        <taxon>Sordariomycetes</taxon>
        <taxon>Hypocreomycetidae</taxon>
        <taxon>Glomerellales</taxon>
        <taxon>Glomerellaceae</taxon>
        <taxon>Colletotrichum</taxon>
        <taxon>Colletotrichum graminicola species complex</taxon>
    </lineage>
</organism>
<comment type="caution">
    <text evidence="3">The sequence shown here is derived from an EMBL/GenBank/DDBJ whole genome shotgun (WGS) entry which is preliminary data.</text>
</comment>
<reference evidence="3" key="1">
    <citation type="submission" date="2021-06" db="EMBL/GenBank/DDBJ databases">
        <title>Comparative genomics, transcriptomics and evolutionary studies reveal genomic signatures of adaptation to plant cell wall in hemibiotrophic fungi.</title>
        <authorList>
            <consortium name="DOE Joint Genome Institute"/>
            <person name="Baroncelli R."/>
            <person name="Diaz J.F."/>
            <person name="Benocci T."/>
            <person name="Peng M."/>
            <person name="Battaglia E."/>
            <person name="Haridas S."/>
            <person name="Andreopoulos W."/>
            <person name="Labutti K."/>
            <person name="Pangilinan J."/>
            <person name="Floch G.L."/>
            <person name="Makela M.R."/>
            <person name="Henrissat B."/>
            <person name="Grigoriev I.V."/>
            <person name="Crouch J.A."/>
            <person name="De Vries R.P."/>
            <person name="Sukno S.A."/>
            <person name="Thon M.R."/>
        </authorList>
    </citation>
    <scope>NUCLEOTIDE SEQUENCE</scope>
    <source>
        <strain evidence="3">MAFF235873</strain>
    </source>
</reference>
<dbReference type="EMBL" id="MU842951">
    <property type="protein sequence ID" value="KAK2024903.1"/>
    <property type="molecule type" value="Genomic_DNA"/>
</dbReference>
<keyword evidence="4" id="KW-1185">Reference proteome</keyword>
<protein>
    <submittedName>
        <fullName evidence="3">Uncharacterized protein</fullName>
    </submittedName>
</protein>
<feature type="signal peptide" evidence="2">
    <location>
        <begin position="1"/>
        <end position="24"/>
    </location>
</feature>
<evidence type="ECO:0000313" key="3">
    <source>
        <dbReference type="EMBL" id="KAK2024903.1"/>
    </source>
</evidence>
<name>A0AAD9HA41_9PEZI</name>
<proteinExistence type="predicted"/>
<gene>
    <name evidence="3" type="ORF">LX32DRAFT_79723</name>
</gene>
<feature type="chain" id="PRO_5042222000" evidence="2">
    <location>
        <begin position="25"/>
        <end position="146"/>
    </location>
</feature>
<feature type="region of interest" description="Disordered" evidence="1">
    <location>
        <begin position="37"/>
        <end position="73"/>
    </location>
</feature>
<evidence type="ECO:0000256" key="2">
    <source>
        <dbReference type="SAM" id="SignalP"/>
    </source>
</evidence>
<keyword evidence="2" id="KW-0732">Signal</keyword>
<accession>A0AAD9HA41</accession>